<organism evidence="2 3">
    <name type="scientific">Austropuccinia psidii MF-1</name>
    <dbReference type="NCBI Taxonomy" id="1389203"/>
    <lineage>
        <taxon>Eukaryota</taxon>
        <taxon>Fungi</taxon>
        <taxon>Dikarya</taxon>
        <taxon>Basidiomycota</taxon>
        <taxon>Pucciniomycotina</taxon>
        <taxon>Pucciniomycetes</taxon>
        <taxon>Pucciniales</taxon>
        <taxon>Sphaerophragmiaceae</taxon>
        <taxon>Austropuccinia</taxon>
    </lineage>
</organism>
<feature type="compositionally biased region" description="Basic residues" evidence="1">
    <location>
        <begin position="68"/>
        <end position="90"/>
    </location>
</feature>
<feature type="region of interest" description="Disordered" evidence="1">
    <location>
        <begin position="1"/>
        <end position="33"/>
    </location>
</feature>
<gene>
    <name evidence="2" type="ORF">O181_050003</name>
</gene>
<sequence>MVTSSKPLNRDNELIPSSEEALGPRKERGPSERLYINVCQRESPKGKSLVEEKKNVIRESEEAVGPKERHHSFRSSSRLHKCQTKKNQRGKQKEISKWNKLYPQNYTIPKRKRQPWTMYSI</sequence>
<evidence type="ECO:0000313" key="2">
    <source>
        <dbReference type="EMBL" id="MBW0510288.1"/>
    </source>
</evidence>
<dbReference type="Proteomes" id="UP000765509">
    <property type="component" value="Unassembled WGS sequence"/>
</dbReference>
<evidence type="ECO:0000313" key="3">
    <source>
        <dbReference type="Proteomes" id="UP000765509"/>
    </source>
</evidence>
<evidence type="ECO:0000256" key="1">
    <source>
        <dbReference type="SAM" id="MobiDB-lite"/>
    </source>
</evidence>
<dbReference type="EMBL" id="AVOT02021461">
    <property type="protein sequence ID" value="MBW0510288.1"/>
    <property type="molecule type" value="Genomic_DNA"/>
</dbReference>
<keyword evidence="3" id="KW-1185">Reference proteome</keyword>
<name>A0A9Q3DYH9_9BASI</name>
<dbReference type="AlphaFoldDB" id="A0A9Q3DYH9"/>
<reference evidence="2" key="1">
    <citation type="submission" date="2021-03" db="EMBL/GenBank/DDBJ databases">
        <title>Draft genome sequence of rust myrtle Austropuccinia psidii MF-1, a brazilian biotype.</title>
        <authorList>
            <person name="Quecine M.C."/>
            <person name="Pachon D.M.R."/>
            <person name="Bonatelli M.L."/>
            <person name="Correr F.H."/>
            <person name="Franceschini L.M."/>
            <person name="Leite T.F."/>
            <person name="Margarido G.R.A."/>
            <person name="Almeida C.A."/>
            <person name="Ferrarezi J.A."/>
            <person name="Labate C.A."/>
        </authorList>
    </citation>
    <scope>NUCLEOTIDE SEQUENCE</scope>
    <source>
        <strain evidence="2">MF-1</strain>
    </source>
</reference>
<accession>A0A9Q3DYH9</accession>
<feature type="compositionally biased region" description="Basic and acidic residues" evidence="1">
    <location>
        <begin position="22"/>
        <end position="31"/>
    </location>
</feature>
<proteinExistence type="predicted"/>
<protein>
    <submittedName>
        <fullName evidence="2">Uncharacterized protein</fullName>
    </submittedName>
</protein>
<comment type="caution">
    <text evidence="2">The sequence shown here is derived from an EMBL/GenBank/DDBJ whole genome shotgun (WGS) entry which is preliminary data.</text>
</comment>
<feature type="region of interest" description="Disordered" evidence="1">
    <location>
        <begin position="59"/>
        <end position="98"/>
    </location>
</feature>